<evidence type="ECO:0000259" key="4">
    <source>
        <dbReference type="Pfam" id="PF13472"/>
    </source>
</evidence>
<evidence type="ECO:0000256" key="3">
    <source>
        <dbReference type="SAM" id="SignalP"/>
    </source>
</evidence>
<dbReference type="PANTHER" id="PTHR43695">
    <property type="entry name" value="PUTATIVE (AFU_ORTHOLOGUE AFUA_2G17250)-RELATED"/>
    <property type="match status" value="1"/>
</dbReference>
<organism evidence="5 6">
    <name type="scientific">Serendipita vermifera MAFF 305830</name>
    <dbReference type="NCBI Taxonomy" id="933852"/>
    <lineage>
        <taxon>Eukaryota</taxon>
        <taxon>Fungi</taxon>
        <taxon>Dikarya</taxon>
        <taxon>Basidiomycota</taxon>
        <taxon>Agaricomycotina</taxon>
        <taxon>Agaricomycetes</taxon>
        <taxon>Sebacinales</taxon>
        <taxon>Serendipitaceae</taxon>
        <taxon>Serendipita</taxon>
    </lineage>
</organism>
<dbReference type="InterPro" id="IPR036514">
    <property type="entry name" value="SGNH_hydro_sf"/>
</dbReference>
<dbReference type="HOGENOM" id="CLU_065859_0_0_1"/>
<dbReference type="Pfam" id="PF13472">
    <property type="entry name" value="Lipase_GDSL_2"/>
    <property type="match status" value="1"/>
</dbReference>
<dbReference type="STRING" id="933852.A0A0C2WH46"/>
<dbReference type="Proteomes" id="UP000054097">
    <property type="component" value="Unassembled WGS sequence"/>
</dbReference>
<proteinExistence type="inferred from homology"/>
<dbReference type="GO" id="GO:0016787">
    <property type="term" value="F:hydrolase activity"/>
    <property type="evidence" value="ECO:0007669"/>
    <property type="project" value="UniProtKB-KW"/>
</dbReference>
<dbReference type="Gene3D" id="3.40.50.1110">
    <property type="entry name" value="SGNH hydrolase"/>
    <property type="match status" value="1"/>
</dbReference>
<keyword evidence="2" id="KW-0378">Hydrolase</keyword>
<name>A0A0C2WH46_SERVB</name>
<dbReference type="EMBL" id="KN824312">
    <property type="protein sequence ID" value="KIM25708.1"/>
    <property type="molecule type" value="Genomic_DNA"/>
</dbReference>
<feature type="domain" description="SGNH hydrolase-type esterase" evidence="4">
    <location>
        <begin position="25"/>
        <end position="224"/>
    </location>
</feature>
<comment type="similarity">
    <text evidence="1">Belongs to the 'GDSL' lipolytic enzyme family.</text>
</comment>
<feature type="chain" id="PRO_5002170185" evidence="3">
    <location>
        <begin position="20"/>
        <end position="258"/>
    </location>
</feature>
<evidence type="ECO:0000313" key="5">
    <source>
        <dbReference type="EMBL" id="KIM25708.1"/>
    </source>
</evidence>
<dbReference type="OrthoDB" id="2141316at2759"/>
<evidence type="ECO:0000256" key="2">
    <source>
        <dbReference type="ARBA" id="ARBA00022801"/>
    </source>
</evidence>
<keyword evidence="3" id="KW-0732">Signal</keyword>
<reference evidence="6" key="2">
    <citation type="submission" date="2015-01" db="EMBL/GenBank/DDBJ databases">
        <title>Evolutionary Origins and Diversification of the Mycorrhizal Mutualists.</title>
        <authorList>
            <consortium name="DOE Joint Genome Institute"/>
            <consortium name="Mycorrhizal Genomics Consortium"/>
            <person name="Kohler A."/>
            <person name="Kuo A."/>
            <person name="Nagy L.G."/>
            <person name="Floudas D."/>
            <person name="Copeland A."/>
            <person name="Barry K.W."/>
            <person name="Cichocki N."/>
            <person name="Veneault-Fourrey C."/>
            <person name="LaButti K."/>
            <person name="Lindquist E.A."/>
            <person name="Lipzen A."/>
            <person name="Lundell T."/>
            <person name="Morin E."/>
            <person name="Murat C."/>
            <person name="Riley R."/>
            <person name="Ohm R."/>
            <person name="Sun H."/>
            <person name="Tunlid A."/>
            <person name="Henrissat B."/>
            <person name="Grigoriev I.V."/>
            <person name="Hibbett D.S."/>
            <person name="Martin F."/>
        </authorList>
    </citation>
    <scope>NUCLEOTIDE SEQUENCE [LARGE SCALE GENOMIC DNA]</scope>
    <source>
        <strain evidence="6">MAFF 305830</strain>
    </source>
</reference>
<protein>
    <submittedName>
        <fullName evidence="5">Carbohydrate esterase family 12 protein</fullName>
    </submittedName>
</protein>
<feature type="signal peptide" evidence="3">
    <location>
        <begin position="1"/>
        <end position="19"/>
    </location>
</feature>
<reference evidence="5 6" key="1">
    <citation type="submission" date="2014-04" db="EMBL/GenBank/DDBJ databases">
        <authorList>
            <consortium name="DOE Joint Genome Institute"/>
            <person name="Kuo A."/>
            <person name="Zuccaro A."/>
            <person name="Kohler A."/>
            <person name="Nagy L.G."/>
            <person name="Floudas D."/>
            <person name="Copeland A."/>
            <person name="Barry K.W."/>
            <person name="Cichocki N."/>
            <person name="Veneault-Fourrey C."/>
            <person name="LaButti K."/>
            <person name="Lindquist E.A."/>
            <person name="Lipzen A."/>
            <person name="Lundell T."/>
            <person name="Morin E."/>
            <person name="Murat C."/>
            <person name="Sun H."/>
            <person name="Tunlid A."/>
            <person name="Henrissat B."/>
            <person name="Grigoriev I.V."/>
            <person name="Hibbett D.S."/>
            <person name="Martin F."/>
            <person name="Nordberg H.P."/>
            <person name="Cantor M.N."/>
            <person name="Hua S.X."/>
        </authorList>
    </citation>
    <scope>NUCLEOTIDE SEQUENCE [LARGE SCALE GENOMIC DNA]</scope>
    <source>
        <strain evidence="5 6">MAFF 305830</strain>
    </source>
</reference>
<evidence type="ECO:0000313" key="6">
    <source>
        <dbReference type="Proteomes" id="UP000054097"/>
    </source>
</evidence>
<dbReference type="PANTHER" id="PTHR43695:SF1">
    <property type="entry name" value="RHAMNOGALACTURONAN ACETYLESTERASE"/>
    <property type="match status" value="1"/>
</dbReference>
<gene>
    <name evidence="5" type="ORF">M408DRAFT_206519</name>
</gene>
<dbReference type="AlphaFoldDB" id="A0A0C2WH46"/>
<keyword evidence="6" id="KW-1185">Reference proteome</keyword>
<dbReference type="SUPFAM" id="SSF52266">
    <property type="entry name" value="SGNH hydrolase"/>
    <property type="match status" value="1"/>
</dbReference>
<dbReference type="InterPro" id="IPR013830">
    <property type="entry name" value="SGNH_hydro"/>
</dbReference>
<sequence>MLASLGFTLLACSFQVASAASIYLVGDSTMASHSASEGIQGWGVPVATGYFSIPVVNRAKSGSSARSWIRDGFWYNTKQLLQSGDFVVIELGHNDGGGPTASTQRGSVVGEGDETVTVTLTNGTTEVVHTFNWYVGKMIDEAVAKGAHPIVSSQTPNNPYENVSTINSTPNRFEGYAKNIAATKGVPFVSHFKACIDVYSALGKTTTESYFPIDHTHTNEAGAAQVAKAFIGGLKCGDAKGVLNSYFTSAAAAISAYC</sequence>
<evidence type="ECO:0000256" key="1">
    <source>
        <dbReference type="ARBA" id="ARBA00008668"/>
    </source>
</evidence>
<accession>A0A0C2WH46</accession>
<dbReference type="InterPro" id="IPR037459">
    <property type="entry name" value="RhgT-like"/>
</dbReference>